<protein>
    <submittedName>
        <fullName evidence="1">Uncharacterized protein</fullName>
    </submittedName>
</protein>
<name>A0A1S8WS36_OPIVI</name>
<sequence length="167" mass="18211">LAQYGFLDDQILPSAWVGPYPSQRPVSMGPTLPSFGPGAVPTTAHAPSPFAHPPQSAFYGPPTSVPSAAATAPPQVPLVVHMPSEPTPPGSDQPEYFRPREEFGHSPLAYSLSAELASVGKHRFRLTYVTDRLLVVSYPPDAQEADHNEGARWLCQAFERRYGNNYR</sequence>
<gene>
    <name evidence="1" type="ORF">X801_06916</name>
</gene>
<reference evidence="1 2" key="1">
    <citation type="submission" date="2015-03" db="EMBL/GenBank/DDBJ databases">
        <title>Draft genome of the nematode, Opisthorchis viverrini.</title>
        <authorList>
            <person name="Mitreva M."/>
        </authorList>
    </citation>
    <scope>NUCLEOTIDE SEQUENCE [LARGE SCALE GENOMIC DNA]</scope>
    <source>
        <strain evidence="1">Khon Kaen</strain>
    </source>
</reference>
<proteinExistence type="predicted"/>
<evidence type="ECO:0000313" key="1">
    <source>
        <dbReference type="EMBL" id="OON17248.1"/>
    </source>
</evidence>
<evidence type="ECO:0000313" key="2">
    <source>
        <dbReference type="Proteomes" id="UP000243686"/>
    </source>
</evidence>
<dbReference type="Proteomes" id="UP000243686">
    <property type="component" value="Unassembled WGS sequence"/>
</dbReference>
<accession>A0A1S8WS36</accession>
<dbReference type="EMBL" id="KV895658">
    <property type="protein sequence ID" value="OON17248.1"/>
    <property type="molecule type" value="Genomic_DNA"/>
</dbReference>
<feature type="non-terminal residue" evidence="1">
    <location>
        <position position="1"/>
    </location>
</feature>
<feature type="non-terminal residue" evidence="1">
    <location>
        <position position="167"/>
    </location>
</feature>
<dbReference type="AlphaFoldDB" id="A0A1S8WS36"/>
<keyword evidence="2" id="KW-1185">Reference proteome</keyword>
<organism evidence="1 2">
    <name type="scientific">Opisthorchis viverrini</name>
    <name type="common">Southeast Asian liver fluke</name>
    <dbReference type="NCBI Taxonomy" id="6198"/>
    <lineage>
        <taxon>Eukaryota</taxon>
        <taxon>Metazoa</taxon>
        <taxon>Spiralia</taxon>
        <taxon>Lophotrochozoa</taxon>
        <taxon>Platyhelminthes</taxon>
        <taxon>Trematoda</taxon>
        <taxon>Digenea</taxon>
        <taxon>Opisthorchiida</taxon>
        <taxon>Opisthorchiata</taxon>
        <taxon>Opisthorchiidae</taxon>
        <taxon>Opisthorchis</taxon>
    </lineage>
</organism>